<dbReference type="GO" id="GO:0003700">
    <property type="term" value="F:DNA-binding transcription factor activity"/>
    <property type="evidence" value="ECO:0007669"/>
    <property type="project" value="InterPro"/>
</dbReference>
<sequence>MVTLRQLRYFETLSRTRHFGMAAQQCAVTQPALSMQVKELEQELGVRLVERRGNSVSLTSAGQEIAARAETILHHVRDLSEFARQQRGVLTGALRLGIIPSVAPYVLPSLLTRVEASYPSLDLLVRETQTDTLLDELVRGDLDAVMLALPVAHPQLEATALFDDRFLVAVQAKAAPSWSSGNLHARMVRERLLLLEEGHCLRDQALQFCKIANVQSRKALGAASLTTIMQMVAAGHGITLLPELCAAAEVDRQRVALIQFPDNPPMRTIGLAWRKTSSRKDDFTALGQIVRGLQPGVDGGRRTPAAMETRDAKA</sequence>
<dbReference type="PROSITE" id="PS50931">
    <property type="entry name" value="HTH_LYSR"/>
    <property type="match status" value="1"/>
</dbReference>
<dbReference type="InterPro" id="IPR036390">
    <property type="entry name" value="WH_DNA-bd_sf"/>
</dbReference>
<dbReference type="Gene3D" id="3.40.190.10">
    <property type="entry name" value="Periplasmic binding protein-like II"/>
    <property type="match status" value="2"/>
</dbReference>
<organism evidence="7 8">
    <name type="scientific">Microvirga aerophila</name>
    <dbReference type="NCBI Taxonomy" id="670291"/>
    <lineage>
        <taxon>Bacteria</taxon>
        <taxon>Pseudomonadati</taxon>
        <taxon>Pseudomonadota</taxon>
        <taxon>Alphaproteobacteria</taxon>
        <taxon>Hyphomicrobiales</taxon>
        <taxon>Methylobacteriaceae</taxon>
        <taxon>Microvirga</taxon>
    </lineage>
</organism>
<comment type="similarity">
    <text evidence="1">Belongs to the LysR transcriptional regulatory family.</text>
</comment>
<dbReference type="SUPFAM" id="SSF53850">
    <property type="entry name" value="Periplasmic binding protein-like II"/>
    <property type="match status" value="1"/>
</dbReference>
<evidence type="ECO:0000259" key="6">
    <source>
        <dbReference type="PROSITE" id="PS50931"/>
    </source>
</evidence>
<gene>
    <name evidence="7" type="ORF">MAE02_24320</name>
</gene>
<dbReference type="GO" id="GO:0032993">
    <property type="term" value="C:protein-DNA complex"/>
    <property type="evidence" value="ECO:0007669"/>
    <property type="project" value="TreeGrafter"/>
</dbReference>
<accession>A0A512BRV5</accession>
<dbReference type="PANTHER" id="PTHR30346:SF26">
    <property type="entry name" value="HYDROGEN PEROXIDE-INDUCIBLE GENES ACTIVATOR"/>
    <property type="match status" value="1"/>
</dbReference>
<dbReference type="SUPFAM" id="SSF46785">
    <property type="entry name" value="Winged helix' DNA-binding domain"/>
    <property type="match status" value="1"/>
</dbReference>
<dbReference type="GO" id="GO:0003677">
    <property type="term" value="F:DNA binding"/>
    <property type="evidence" value="ECO:0007669"/>
    <property type="project" value="UniProtKB-KW"/>
</dbReference>
<dbReference type="OrthoDB" id="9775392at2"/>
<dbReference type="FunFam" id="1.10.10.10:FF:000001">
    <property type="entry name" value="LysR family transcriptional regulator"/>
    <property type="match status" value="1"/>
</dbReference>
<evidence type="ECO:0000256" key="4">
    <source>
        <dbReference type="ARBA" id="ARBA00023159"/>
    </source>
</evidence>
<keyword evidence="4" id="KW-0010">Activator</keyword>
<dbReference type="PRINTS" id="PR00039">
    <property type="entry name" value="HTHLYSR"/>
</dbReference>
<keyword evidence="3" id="KW-0238">DNA-binding</keyword>
<dbReference type="InterPro" id="IPR000847">
    <property type="entry name" value="LysR_HTH_N"/>
</dbReference>
<proteinExistence type="inferred from homology"/>
<evidence type="ECO:0000256" key="2">
    <source>
        <dbReference type="ARBA" id="ARBA00023015"/>
    </source>
</evidence>
<dbReference type="PANTHER" id="PTHR30346">
    <property type="entry name" value="TRANSCRIPTIONAL DUAL REGULATOR HCAR-RELATED"/>
    <property type="match status" value="1"/>
</dbReference>
<dbReference type="InterPro" id="IPR005119">
    <property type="entry name" value="LysR_subst-bd"/>
</dbReference>
<keyword evidence="8" id="KW-1185">Reference proteome</keyword>
<dbReference type="Pfam" id="PF03466">
    <property type="entry name" value="LysR_substrate"/>
    <property type="match status" value="1"/>
</dbReference>
<reference evidence="7 8" key="1">
    <citation type="submission" date="2019-07" db="EMBL/GenBank/DDBJ databases">
        <title>Whole genome shotgun sequence of Microvirga aerophila NBRC 106136.</title>
        <authorList>
            <person name="Hosoyama A."/>
            <person name="Uohara A."/>
            <person name="Ohji S."/>
            <person name="Ichikawa N."/>
        </authorList>
    </citation>
    <scope>NUCLEOTIDE SEQUENCE [LARGE SCALE GENOMIC DNA]</scope>
    <source>
        <strain evidence="7 8">NBRC 106136</strain>
    </source>
</reference>
<name>A0A512BRV5_9HYPH</name>
<keyword evidence="5" id="KW-0804">Transcription</keyword>
<dbReference type="Pfam" id="PF00126">
    <property type="entry name" value="HTH_1"/>
    <property type="match status" value="1"/>
</dbReference>
<dbReference type="InterPro" id="IPR036388">
    <property type="entry name" value="WH-like_DNA-bd_sf"/>
</dbReference>
<evidence type="ECO:0000256" key="5">
    <source>
        <dbReference type="ARBA" id="ARBA00023163"/>
    </source>
</evidence>
<dbReference type="CDD" id="cd08411">
    <property type="entry name" value="PBP2_OxyR"/>
    <property type="match status" value="1"/>
</dbReference>
<comment type="caution">
    <text evidence="7">The sequence shown here is derived from an EMBL/GenBank/DDBJ whole genome shotgun (WGS) entry which is preliminary data.</text>
</comment>
<evidence type="ECO:0000313" key="7">
    <source>
        <dbReference type="EMBL" id="GEO14736.1"/>
    </source>
</evidence>
<keyword evidence="2" id="KW-0805">Transcription regulation</keyword>
<dbReference type="Gene3D" id="1.10.10.10">
    <property type="entry name" value="Winged helix-like DNA-binding domain superfamily/Winged helix DNA-binding domain"/>
    <property type="match status" value="1"/>
</dbReference>
<dbReference type="AlphaFoldDB" id="A0A512BRV5"/>
<evidence type="ECO:0000256" key="1">
    <source>
        <dbReference type="ARBA" id="ARBA00009437"/>
    </source>
</evidence>
<protein>
    <submittedName>
        <fullName evidence="7">Transcriptional regulator</fullName>
    </submittedName>
</protein>
<feature type="domain" description="HTH lysR-type" evidence="6">
    <location>
        <begin position="2"/>
        <end position="59"/>
    </location>
</feature>
<dbReference type="Proteomes" id="UP000321085">
    <property type="component" value="Unassembled WGS sequence"/>
</dbReference>
<evidence type="ECO:0000313" key="8">
    <source>
        <dbReference type="Proteomes" id="UP000321085"/>
    </source>
</evidence>
<dbReference type="EMBL" id="BJYU01000028">
    <property type="protein sequence ID" value="GEO14736.1"/>
    <property type="molecule type" value="Genomic_DNA"/>
</dbReference>
<evidence type="ECO:0000256" key="3">
    <source>
        <dbReference type="ARBA" id="ARBA00023125"/>
    </source>
</evidence>